<dbReference type="Proteomes" id="UP001138961">
    <property type="component" value="Unassembled WGS sequence"/>
</dbReference>
<keyword evidence="1" id="KW-1133">Transmembrane helix</keyword>
<protein>
    <submittedName>
        <fullName evidence="2">Uncharacterized protein</fullName>
    </submittedName>
</protein>
<keyword evidence="1" id="KW-0472">Membrane</keyword>
<comment type="caution">
    <text evidence="2">The sequence shown here is derived from an EMBL/GenBank/DDBJ whole genome shotgun (WGS) entry which is preliminary data.</text>
</comment>
<dbReference type="RefSeq" id="WP_226747884.1">
    <property type="nucleotide sequence ID" value="NZ_JAJATZ010000003.1"/>
</dbReference>
<name>A0ABS8BTJ4_9RHOB</name>
<keyword evidence="3" id="KW-1185">Reference proteome</keyword>
<dbReference type="EMBL" id="JAJATZ010000003">
    <property type="protein sequence ID" value="MCB5199054.1"/>
    <property type="molecule type" value="Genomic_DNA"/>
</dbReference>
<proteinExistence type="predicted"/>
<evidence type="ECO:0000313" key="2">
    <source>
        <dbReference type="EMBL" id="MCB5199054.1"/>
    </source>
</evidence>
<organism evidence="2 3">
    <name type="scientific">Loktanella gaetbuli</name>
    <dbReference type="NCBI Taxonomy" id="2881335"/>
    <lineage>
        <taxon>Bacteria</taxon>
        <taxon>Pseudomonadati</taxon>
        <taxon>Pseudomonadota</taxon>
        <taxon>Alphaproteobacteria</taxon>
        <taxon>Rhodobacterales</taxon>
        <taxon>Roseobacteraceae</taxon>
        <taxon>Loktanella</taxon>
    </lineage>
</organism>
<accession>A0ABS8BTJ4</accession>
<keyword evidence="1" id="KW-0812">Transmembrane</keyword>
<feature type="transmembrane region" description="Helical" evidence="1">
    <location>
        <begin position="192"/>
        <end position="213"/>
    </location>
</feature>
<evidence type="ECO:0000256" key="1">
    <source>
        <dbReference type="SAM" id="Phobius"/>
    </source>
</evidence>
<sequence length="216" mass="24753">MRSYTDDEKKFMTFITEHAVATNSNFARLASDHFFTTGSRPIMLVIDEGKRVLLLCSKGKFHDEFYKFINYVALMEELESERLIIRIPQRNSHYFVGELGDSYQRPAPNGATDFISPSTGNFIRSDNFETLQNLWSTKTEALEIIEIESESMPDLASRLSNAFSSVVYPRETLVNLVRNKFRNFEEIRHRETMTVAIAAISVTILFSTISLILSTI</sequence>
<gene>
    <name evidence="2" type="ORF">LGQ03_07360</name>
</gene>
<reference evidence="2" key="1">
    <citation type="submission" date="2021-10" db="EMBL/GenBank/DDBJ databases">
        <title>Loktanella gaetbuli sp. nov., isolated from a tidal flat.</title>
        <authorList>
            <person name="Park S."/>
            <person name="Yoon J.-H."/>
        </authorList>
    </citation>
    <scope>NUCLEOTIDE SEQUENCE</scope>
    <source>
        <strain evidence="2">TSTF-M6</strain>
    </source>
</reference>
<evidence type="ECO:0000313" key="3">
    <source>
        <dbReference type="Proteomes" id="UP001138961"/>
    </source>
</evidence>